<organism evidence="2 3">
    <name type="scientific">Puccinia sorghi</name>
    <dbReference type="NCBI Taxonomy" id="27349"/>
    <lineage>
        <taxon>Eukaryota</taxon>
        <taxon>Fungi</taxon>
        <taxon>Dikarya</taxon>
        <taxon>Basidiomycota</taxon>
        <taxon>Pucciniomycotina</taxon>
        <taxon>Pucciniomycetes</taxon>
        <taxon>Pucciniales</taxon>
        <taxon>Pucciniaceae</taxon>
        <taxon>Puccinia</taxon>
    </lineage>
</organism>
<evidence type="ECO:0000256" key="1">
    <source>
        <dbReference type="SAM" id="MobiDB-lite"/>
    </source>
</evidence>
<feature type="compositionally biased region" description="Low complexity" evidence="1">
    <location>
        <begin position="48"/>
        <end position="62"/>
    </location>
</feature>
<keyword evidence="3" id="KW-1185">Reference proteome</keyword>
<dbReference type="Proteomes" id="UP000037035">
    <property type="component" value="Unassembled WGS sequence"/>
</dbReference>
<evidence type="ECO:0000313" key="3">
    <source>
        <dbReference type="Proteomes" id="UP000037035"/>
    </source>
</evidence>
<dbReference type="VEuPathDB" id="FungiDB:VP01_4537g1"/>
<sequence>MSPWTAANSTSSHFPPDQQPMLDEAVQAQTAHLESMISILANEVRSLKTSTETPTTTSQKKSAAVAHTNNQGSTTKPRANAKIQDKPAKKPVHGQKSTPAPEPPLPAPTVTPKRSNALYIHVKVLWGLLKQDSVPAPDLQTLCEFYERFSSSNQVQQAANVASSPALIDSNEVQLFKTAHAGSVRYGRQIVHVGSNNIRYAQGLMVRLGLRVWCPNLEEDSALLYNAAHRIAAITTFQELVAGNAYTYLNANPKYANNTALVIQAYNHFVHFVLLSKYKKEQKQEGKNAQEAEHKKISKNRERVYKIKTLPYRSNNANKFFRALDLCMLREASLNPATNRKRRIRKLTKKEKIMSTYVNPPKGLPIDFYDPDWYHTLPDSQQKLIPNIEPVAFLPDASKSLQPKAMRHEDEKLSDKSFTCKYWEILVEPYGLLNEDSSNGSGNKESNNHSNNAGTDSEGEGHNLDDPSPDASCYDLVTPFRTCQGFPQLGDYLQPLHLCTIPS</sequence>
<feature type="region of interest" description="Disordered" evidence="1">
    <location>
        <begin position="47"/>
        <end position="110"/>
    </location>
</feature>
<feature type="compositionally biased region" description="Polar residues" evidence="1">
    <location>
        <begin position="67"/>
        <end position="77"/>
    </location>
</feature>
<feature type="compositionally biased region" description="Pro residues" evidence="1">
    <location>
        <begin position="100"/>
        <end position="109"/>
    </location>
</feature>
<dbReference type="AlphaFoldDB" id="A0A0L6UQX6"/>
<reference evidence="2 3" key="1">
    <citation type="submission" date="2015-08" db="EMBL/GenBank/DDBJ databases">
        <title>Next Generation Sequencing and Analysis of the Genome of Puccinia sorghi L Schw, the Causal Agent of Maize Common Rust.</title>
        <authorList>
            <person name="Rochi L."/>
            <person name="Burguener G."/>
            <person name="Darino M."/>
            <person name="Turjanski A."/>
            <person name="Kreff E."/>
            <person name="Dieguez M.J."/>
            <person name="Sacco F."/>
        </authorList>
    </citation>
    <scope>NUCLEOTIDE SEQUENCE [LARGE SCALE GENOMIC DNA]</scope>
    <source>
        <strain evidence="2 3">RO10H11247</strain>
    </source>
</reference>
<dbReference type="STRING" id="27349.A0A0L6UQX6"/>
<name>A0A0L6UQX6_9BASI</name>
<dbReference type="EMBL" id="LAVV01009654">
    <property type="protein sequence ID" value="KNZ50235.1"/>
    <property type="molecule type" value="Genomic_DNA"/>
</dbReference>
<protein>
    <submittedName>
        <fullName evidence="2">Uncharacterized protein</fullName>
    </submittedName>
</protein>
<comment type="caution">
    <text evidence="2">The sequence shown here is derived from an EMBL/GenBank/DDBJ whole genome shotgun (WGS) entry which is preliminary data.</text>
</comment>
<gene>
    <name evidence="2" type="ORF">VP01_4537g1</name>
</gene>
<evidence type="ECO:0000313" key="2">
    <source>
        <dbReference type="EMBL" id="KNZ50235.1"/>
    </source>
</evidence>
<dbReference type="OrthoDB" id="3254880at2759"/>
<feature type="region of interest" description="Disordered" evidence="1">
    <location>
        <begin position="436"/>
        <end position="470"/>
    </location>
</feature>
<accession>A0A0L6UQX6</accession>
<feature type="region of interest" description="Disordered" evidence="1">
    <location>
        <begin position="1"/>
        <end position="25"/>
    </location>
</feature>
<feature type="compositionally biased region" description="Low complexity" evidence="1">
    <location>
        <begin position="436"/>
        <end position="452"/>
    </location>
</feature>
<feature type="compositionally biased region" description="Polar residues" evidence="1">
    <location>
        <begin position="1"/>
        <end position="13"/>
    </location>
</feature>
<proteinExistence type="predicted"/>